<accession>A0A6I4ZWB9</accession>
<dbReference type="InterPro" id="IPR006976">
    <property type="entry name" value="VanZ-like"/>
</dbReference>
<keyword evidence="1" id="KW-0812">Transmembrane</keyword>
<feature type="transmembrane region" description="Helical" evidence="1">
    <location>
        <begin position="150"/>
        <end position="167"/>
    </location>
</feature>
<dbReference type="Proteomes" id="UP000468638">
    <property type="component" value="Unassembled WGS sequence"/>
</dbReference>
<sequence>MRINFLLPGILITLVWILVKLIQFFRKGREISYKDACADTLFFASILFIISKTMFPLDIGSMTSISPSPNINLVPFVTIQQQLSHSYYLVPLRNIGGNILLFIPLGFIVSLKYQWLSSLGKVILFGVGLSLIIETIQIPLNMRSFDVDDLLLNGVGTIVGYGLQKLFRVEKFYYRTLSN</sequence>
<reference evidence="3 4" key="1">
    <citation type="submission" date="2019-11" db="EMBL/GenBank/DDBJ databases">
        <title>Genome sequences of 17 halophilic strains isolated from different environments.</title>
        <authorList>
            <person name="Furrow R.E."/>
        </authorList>
    </citation>
    <scope>NUCLEOTIDE SEQUENCE [LARGE SCALE GENOMIC DNA]</scope>
    <source>
        <strain evidence="3 4">22514_16_FS</strain>
    </source>
</reference>
<evidence type="ECO:0000256" key="1">
    <source>
        <dbReference type="SAM" id="Phobius"/>
    </source>
</evidence>
<dbReference type="AlphaFoldDB" id="A0A6I4ZWB9"/>
<dbReference type="OrthoDB" id="4822551at2"/>
<comment type="caution">
    <text evidence="3">The sequence shown here is derived from an EMBL/GenBank/DDBJ whole genome shotgun (WGS) entry which is preliminary data.</text>
</comment>
<dbReference type="EMBL" id="WMEQ01000002">
    <property type="protein sequence ID" value="MYL32617.1"/>
    <property type="molecule type" value="Genomic_DNA"/>
</dbReference>
<feature type="transmembrane region" description="Helical" evidence="1">
    <location>
        <begin position="95"/>
        <end position="115"/>
    </location>
</feature>
<organism evidence="3 4">
    <name type="scientific">Pontibacillus yanchengensis</name>
    <dbReference type="NCBI Taxonomy" id="462910"/>
    <lineage>
        <taxon>Bacteria</taxon>
        <taxon>Bacillati</taxon>
        <taxon>Bacillota</taxon>
        <taxon>Bacilli</taxon>
        <taxon>Bacillales</taxon>
        <taxon>Bacillaceae</taxon>
        <taxon>Pontibacillus</taxon>
    </lineage>
</organism>
<gene>
    <name evidence="3" type="ORF">GLW05_03300</name>
</gene>
<feature type="transmembrane region" description="Helical" evidence="1">
    <location>
        <begin position="122"/>
        <end position="138"/>
    </location>
</feature>
<protein>
    <submittedName>
        <fullName evidence="3">VanZ family protein</fullName>
    </submittedName>
</protein>
<dbReference type="Pfam" id="PF04892">
    <property type="entry name" value="VanZ"/>
    <property type="match status" value="1"/>
</dbReference>
<name>A0A6I4ZWB9_9BACI</name>
<dbReference type="InterPro" id="IPR053150">
    <property type="entry name" value="Teicoplanin_resist-assoc"/>
</dbReference>
<feature type="transmembrane region" description="Helical" evidence="1">
    <location>
        <begin position="6"/>
        <end position="25"/>
    </location>
</feature>
<dbReference type="RefSeq" id="WP_160909197.1">
    <property type="nucleotide sequence ID" value="NZ_WMEQ01000002.1"/>
</dbReference>
<evidence type="ECO:0000259" key="2">
    <source>
        <dbReference type="Pfam" id="PF04892"/>
    </source>
</evidence>
<dbReference type="PANTHER" id="PTHR36834">
    <property type="entry name" value="MEMBRANE PROTEIN-RELATED"/>
    <property type="match status" value="1"/>
</dbReference>
<evidence type="ECO:0000313" key="3">
    <source>
        <dbReference type="EMBL" id="MYL32617.1"/>
    </source>
</evidence>
<feature type="transmembrane region" description="Helical" evidence="1">
    <location>
        <begin position="37"/>
        <end position="55"/>
    </location>
</feature>
<keyword evidence="1" id="KW-1133">Transmembrane helix</keyword>
<keyword evidence="1" id="KW-0472">Membrane</keyword>
<feature type="domain" description="VanZ-like" evidence="2">
    <location>
        <begin position="42"/>
        <end position="167"/>
    </location>
</feature>
<proteinExistence type="predicted"/>
<evidence type="ECO:0000313" key="4">
    <source>
        <dbReference type="Proteomes" id="UP000468638"/>
    </source>
</evidence>
<dbReference type="PANTHER" id="PTHR36834:SF1">
    <property type="entry name" value="INTEGRAL MEMBRANE PROTEIN"/>
    <property type="match status" value="1"/>
</dbReference>